<evidence type="ECO:0000256" key="4">
    <source>
        <dbReference type="SAM" id="MobiDB-lite"/>
    </source>
</evidence>
<name>A0A9P6QBA2_9FUNG</name>
<dbReference type="PANTHER" id="PTHR15818:SF2">
    <property type="entry name" value="G-PATCH DOMAIN AND KOW MOTIFS-CONTAINING PROTEIN"/>
    <property type="match status" value="1"/>
</dbReference>
<reference evidence="6" key="1">
    <citation type="journal article" date="2020" name="Fungal Divers.">
        <title>Resolving the Mortierellaceae phylogeny through synthesis of multi-gene phylogenetics and phylogenomics.</title>
        <authorList>
            <person name="Vandepol N."/>
            <person name="Liber J."/>
            <person name="Desiro A."/>
            <person name="Na H."/>
            <person name="Kennedy M."/>
            <person name="Barry K."/>
            <person name="Grigoriev I.V."/>
            <person name="Miller A.N."/>
            <person name="O'Donnell K."/>
            <person name="Stajich J.E."/>
            <person name="Bonito G."/>
        </authorList>
    </citation>
    <scope>NUCLEOTIDE SEQUENCE</scope>
    <source>
        <strain evidence="6">BC1065</strain>
    </source>
</reference>
<feature type="region of interest" description="Disordered" evidence="4">
    <location>
        <begin position="1"/>
        <end position="53"/>
    </location>
</feature>
<feature type="compositionally biased region" description="Basic and acidic residues" evidence="4">
    <location>
        <begin position="301"/>
        <end position="423"/>
    </location>
</feature>
<feature type="compositionally biased region" description="Low complexity" evidence="4">
    <location>
        <begin position="290"/>
        <end position="300"/>
    </location>
</feature>
<feature type="compositionally biased region" description="Basic and acidic residues" evidence="4">
    <location>
        <begin position="42"/>
        <end position="53"/>
    </location>
</feature>
<evidence type="ECO:0000313" key="6">
    <source>
        <dbReference type="EMBL" id="KAG0264771.1"/>
    </source>
</evidence>
<feature type="region of interest" description="Disordered" evidence="4">
    <location>
        <begin position="121"/>
        <end position="143"/>
    </location>
</feature>
<sequence length="423" mass="48588">MASNDSNGTGASTPVKLSFGMTKGPAKKPPVMSKPSAFGSATDDKPVGPQDELIKGFEGNKVESLVKKEEKGPLVIPLEENVDWRQQALAKRKKLYMPEGSLNKPVQVTETLTTEIQYGLQLSKRPRKESPSDQDGVDAPVEEKTIVSEVEVVMEAKEETLEEQAIRKLELGALGRSTTGSQPELMLGRQENIRGDDLDAFQKDLDHLPDEATLDDYDRVPVEEFGAALLRGMGWKGTEKGSSPVLYHQRPALLGLGAKPKEPEPVTKKYIKPGESRQPAPVRVPDRSSSRSSPLAAPANPRDEKEERRPGTQDRYSERSKEREQDRRQDRDRGRDRDRDRDRDRGRDRSRERYRDQGHQRDRDRDRDHDRQSERSDRNRSERDYRDRDRYRGSDRYDRDRESDRHRERDRERSGHDSVRDRR</sequence>
<accession>A0A9P6QBA2</accession>
<evidence type="ECO:0000313" key="7">
    <source>
        <dbReference type="Proteomes" id="UP000807716"/>
    </source>
</evidence>
<dbReference type="OrthoDB" id="5577072at2759"/>
<gene>
    <name evidence="6" type="ORF">DFQ27_001043</name>
</gene>
<comment type="similarity">
    <text evidence="2">Belongs to the SPP2 family.</text>
</comment>
<protein>
    <recommendedName>
        <fullName evidence="5">Spp2/MOS2 G-patch domain-containing protein</fullName>
    </recommendedName>
</protein>
<dbReference type="Pfam" id="PF12656">
    <property type="entry name" value="G-patch_2"/>
    <property type="match status" value="1"/>
</dbReference>
<dbReference type="GO" id="GO:0000398">
    <property type="term" value="P:mRNA splicing, via spliceosome"/>
    <property type="evidence" value="ECO:0007669"/>
    <property type="project" value="InterPro"/>
</dbReference>
<feature type="domain" description="Spp2/MOS2 G-patch" evidence="5">
    <location>
        <begin position="209"/>
        <end position="262"/>
    </location>
</feature>
<evidence type="ECO:0000256" key="3">
    <source>
        <dbReference type="ARBA" id="ARBA00023242"/>
    </source>
</evidence>
<proteinExistence type="inferred from homology"/>
<feature type="compositionally biased region" description="Polar residues" evidence="4">
    <location>
        <begin position="1"/>
        <end position="12"/>
    </location>
</feature>
<feature type="region of interest" description="Disordered" evidence="4">
    <location>
        <begin position="254"/>
        <end position="423"/>
    </location>
</feature>
<evidence type="ECO:0000256" key="1">
    <source>
        <dbReference type="ARBA" id="ARBA00004123"/>
    </source>
</evidence>
<evidence type="ECO:0000256" key="2">
    <source>
        <dbReference type="ARBA" id="ARBA00008576"/>
    </source>
</evidence>
<dbReference type="Proteomes" id="UP000807716">
    <property type="component" value="Unassembled WGS sequence"/>
</dbReference>
<feature type="compositionally biased region" description="Basic and acidic residues" evidence="4">
    <location>
        <begin position="259"/>
        <end position="275"/>
    </location>
</feature>
<dbReference type="PANTHER" id="PTHR15818">
    <property type="entry name" value="G PATCH AND KOW-CONTAINING"/>
    <property type="match status" value="1"/>
</dbReference>
<comment type="caution">
    <text evidence="6">The sequence shown here is derived from an EMBL/GenBank/DDBJ whole genome shotgun (WGS) entry which is preliminary data.</text>
</comment>
<evidence type="ECO:0000259" key="5">
    <source>
        <dbReference type="Pfam" id="PF12656"/>
    </source>
</evidence>
<dbReference type="InterPro" id="IPR045166">
    <property type="entry name" value="Spp2-like"/>
</dbReference>
<dbReference type="InterPro" id="IPR026822">
    <property type="entry name" value="Spp2/MOS2_G-patch"/>
</dbReference>
<dbReference type="AlphaFoldDB" id="A0A9P6QBA2"/>
<organism evidence="6 7">
    <name type="scientific">Actinomortierella ambigua</name>
    <dbReference type="NCBI Taxonomy" id="1343610"/>
    <lineage>
        <taxon>Eukaryota</taxon>
        <taxon>Fungi</taxon>
        <taxon>Fungi incertae sedis</taxon>
        <taxon>Mucoromycota</taxon>
        <taxon>Mortierellomycotina</taxon>
        <taxon>Mortierellomycetes</taxon>
        <taxon>Mortierellales</taxon>
        <taxon>Mortierellaceae</taxon>
        <taxon>Actinomortierella</taxon>
    </lineage>
</organism>
<keyword evidence="7" id="KW-1185">Reference proteome</keyword>
<dbReference type="EMBL" id="JAAAJB010000131">
    <property type="protein sequence ID" value="KAG0264771.1"/>
    <property type="molecule type" value="Genomic_DNA"/>
</dbReference>
<keyword evidence="3" id="KW-0539">Nucleus</keyword>
<dbReference type="GO" id="GO:0005681">
    <property type="term" value="C:spliceosomal complex"/>
    <property type="evidence" value="ECO:0007669"/>
    <property type="project" value="TreeGrafter"/>
</dbReference>
<comment type="subcellular location">
    <subcellularLocation>
        <location evidence="1">Nucleus</location>
    </subcellularLocation>
</comment>